<dbReference type="RefSeq" id="WP_015894577.1">
    <property type="nucleotide sequence ID" value="NC_012489.1"/>
</dbReference>
<dbReference type="Gene3D" id="2.60.40.420">
    <property type="entry name" value="Cupredoxins - blue copper proteins"/>
    <property type="match status" value="2"/>
</dbReference>
<dbReference type="Pfam" id="PF07732">
    <property type="entry name" value="Cu-oxidase_3"/>
    <property type="match status" value="1"/>
</dbReference>
<dbReference type="KEGG" id="gau:GAU_2766"/>
<dbReference type="SUPFAM" id="SSF49503">
    <property type="entry name" value="Cupredoxins"/>
    <property type="match status" value="2"/>
</dbReference>
<dbReference type="eggNOG" id="COG2132">
    <property type="taxonomic scope" value="Bacteria"/>
</dbReference>
<evidence type="ECO:0000256" key="10">
    <source>
        <dbReference type="ARBA" id="ARBA00023008"/>
    </source>
</evidence>
<protein>
    <recommendedName>
        <fullName evidence="6">Copper-containing nitrite reductase</fullName>
        <ecNumber evidence="5">1.7.2.1</ecNumber>
    </recommendedName>
</protein>
<evidence type="ECO:0000256" key="12">
    <source>
        <dbReference type="PIRSR" id="PIRSR601287-1"/>
    </source>
</evidence>
<evidence type="ECO:0000256" key="7">
    <source>
        <dbReference type="ARBA" id="ARBA00022723"/>
    </source>
</evidence>
<comment type="subunit">
    <text evidence="4">Homotrimer.</text>
</comment>
<sequence>MSNDPTPRLSDLIAASDAASDRRTFLTRASALSLAIPGMAALSACDRPDAAQSSAAPPTKSPPTQYPDNSNSRLDSTVVREEHHANTSVAGVANDASAVTYHRYAPELPPPPANGRLVLHWHAREVPVRITDDVVVSAWTFEGDVPGPILHCRVGDTIEFTLTNDVVIPHSIDFHGAQIDPKVAFRSVPKGESVTFTFTPKYAGAFMYHCGTAPVLMHIGAGMYGALIVSPREGLPPAKEFVLVQGEYYLSAGNGGVQVSDYQKMLSTLPDHVCFNGRPGQYMKEPIRVKVGDRVRFWVVAAGPSHPCHFHVVGEQFDSVWLGAPPANPIRGVQTFTVPAGGGLVFDLICDIPGEFPFVNHAFGHGQKGAVGILHVE</sequence>
<dbReference type="InterPro" id="IPR008972">
    <property type="entry name" value="Cupredoxin"/>
</dbReference>
<feature type="binding site" description="type 1 copper site" evidence="12">
    <location>
        <position position="210"/>
    </location>
    <ligand>
        <name>Cu cation</name>
        <dbReference type="ChEBI" id="CHEBI:23378"/>
        <label>1</label>
    </ligand>
</feature>
<dbReference type="CDD" id="cd11020">
    <property type="entry name" value="CuRO_1_CuNIR"/>
    <property type="match status" value="1"/>
</dbReference>
<evidence type="ECO:0000313" key="15">
    <source>
        <dbReference type="EMBL" id="BAH39808.1"/>
    </source>
</evidence>
<feature type="region of interest" description="Disordered" evidence="13">
    <location>
        <begin position="45"/>
        <end position="75"/>
    </location>
</feature>
<dbReference type="InterPro" id="IPR011707">
    <property type="entry name" value="Cu-oxidase-like_N"/>
</dbReference>
<dbReference type="InterPro" id="IPR045087">
    <property type="entry name" value="Cu-oxidase_fam"/>
</dbReference>
<accession>C1AAL0</accession>
<evidence type="ECO:0000256" key="11">
    <source>
        <dbReference type="ARBA" id="ARBA00049340"/>
    </source>
</evidence>
<evidence type="ECO:0000256" key="4">
    <source>
        <dbReference type="ARBA" id="ARBA00011233"/>
    </source>
</evidence>
<dbReference type="Proteomes" id="UP000002209">
    <property type="component" value="Chromosome"/>
</dbReference>
<comment type="cofactor">
    <cofactor evidence="2 12">
        <name>Cu(2+)</name>
        <dbReference type="ChEBI" id="CHEBI:29036"/>
    </cofactor>
</comment>
<keyword evidence="16" id="KW-1185">Reference proteome</keyword>
<feature type="binding site" description="type 1 copper site" evidence="12">
    <location>
        <position position="361"/>
    </location>
    <ligand>
        <name>Cu cation</name>
        <dbReference type="ChEBI" id="CHEBI:23378"/>
        <label>1</label>
    </ligand>
</feature>
<evidence type="ECO:0000256" key="1">
    <source>
        <dbReference type="ARBA" id="ARBA00001960"/>
    </source>
</evidence>
<dbReference type="EC" id="1.7.2.1" evidence="5"/>
<feature type="binding site" description="type 1 copper site" evidence="12">
    <location>
        <position position="223"/>
    </location>
    <ligand>
        <name>Cu cation</name>
        <dbReference type="ChEBI" id="CHEBI:23378"/>
        <label>1</label>
    </ligand>
</feature>
<dbReference type="GO" id="GO:0005507">
    <property type="term" value="F:copper ion binding"/>
    <property type="evidence" value="ECO:0007669"/>
    <property type="project" value="InterPro"/>
</dbReference>
<dbReference type="AlphaFoldDB" id="C1AAL0"/>
<proteinExistence type="inferred from homology"/>
<gene>
    <name evidence="15" type="primary">nirK</name>
    <name evidence="15" type="ordered locus">GAU_2766</name>
</gene>
<keyword evidence="10 12" id="KW-0186">Copper</keyword>
<comment type="cofactor">
    <cofactor evidence="1 12">
        <name>Cu(+)</name>
        <dbReference type="ChEBI" id="CHEBI:49552"/>
    </cofactor>
</comment>
<evidence type="ECO:0000313" key="16">
    <source>
        <dbReference type="Proteomes" id="UP000002209"/>
    </source>
</evidence>
<evidence type="ECO:0000256" key="8">
    <source>
        <dbReference type="ARBA" id="ARBA00022737"/>
    </source>
</evidence>
<evidence type="ECO:0000259" key="14">
    <source>
        <dbReference type="Pfam" id="PF07732"/>
    </source>
</evidence>
<dbReference type="PANTHER" id="PTHR11709:SF394">
    <property type="entry name" value="FI03373P-RELATED"/>
    <property type="match status" value="1"/>
</dbReference>
<evidence type="ECO:0000256" key="5">
    <source>
        <dbReference type="ARBA" id="ARBA00011882"/>
    </source>
</evidence>
<dbReference type="GO" id="GO:0050421">
    <property type="term" value="F:nitrite reductase (NO-forming) activity"/>
    <property type="evidence" value="ECO:0007669"/>
    <property type="project" value="UniProtKB-EC"/>
</dbReference>
<keyword evidence="8" id="KW-0677">Repeat</keyword>
<feature type="binding site" description="type 1 copper site" evidence="12">
    <location>
        <position position="209"/>
    </location>
    <ligand>
        <name>Cu cation</name>
        <dbReference type="ChEBI" id="CHEBI:23378"/>
        <label>1</label>
    </ligand>
</feature>
<dbReference type="InterPro" id="IPR001287">
    <property type="entry name" value="NO2-reductase_Cu"/>
</dbReference>
<feature type="binding site" description="type 1 copper site" evidence="12">
    <location>
        <position position="218"/>
    </location>
    <ligand>
        <name>Cu cation</name>
        <dbReference type="ChEBI" id="CHEBI:23378"/>
        <label>1</label>
    </ligand>
</feature>
<dbReference type="InterPro" id="IPR006311">
    <property type="entry name" value="TAT_signal"/>
</dbReference>
<feature type="domain" description="Plastocyanin-like" evidence="14">
    <location>
        <begin position="128"/>
        <end position="233"/>
    </location>
</feature>
<comment type="catalytic activity">
    <reaction evidence="11">
        <text>nitric oxide + Fe(III)-[cytochrome c] + H2O = Fe(II)-[cytochrome c] + nitrite + 2 H(+)</text>
        <dbReference type="Rhea" id="RHEA:15233"/>
        <dbReference type="Rhea" id="RHEA-COMP:10350"/>
        <dbReference type="Rhea" id="RHEA-COMP:14399"/>
        <dbReference type="ChEBI" id="CHEBI:15377"/>
        <dbReference type="ChEBI" id="CHEBI:15378"/>
        <dbReference type="ChEBI" id="CHEBI:16301"/>
        <dbReference type="ChEBI" id="CHEBI:16480"/>
        <dbReference type="ChEBI" id="CHEBI:29033"/>
        <dbReference type="ChEBI" id="CHEBI:29034"/>
        <dbReference type="EC" id="1.7.2.1"/>
    </reaction>
</comment>
<dbReference type="STRING" id="379066.GAU_2766"/>
<keyword evidence="7 12" id="KW-0479">Metal-binding</keyword>
<evidence type="ECO:0000256" key="9">
    <source>
        <dbReference type="ARBA" id="ARBA00023002"/>
    </source>
</evidence>
<dbReference type="EMBL" id="AP009153">
    <property type="protein sequence ID" value="BAH39808.1"/>
    <property type="molecule type" value="Genomic_DNA"/>
</dbReference>
<evidence type="ECO:0000256" key="2">
    <source>
        <dbReference type="ARBA" id="ARBA00001973"/>
    </source>
</evidence>
<evidence type="ECO:0000256" key="3">
    <source>
        <dbReference type="ARBA" id="ARBA00010609"/>
    </source>
</evidence>
<comment type="similarity">
    <text evidence="3">Belongs to the multicopper oxidase family.</text>
</comment>
<keyword evidence="9 15" id="KW-0560">Oxidoreductase</keyword>
<organism evidence="15 16">
    <name type="scientific">Gemmatimonas aurantiaca (strain DSM 14586 / JCM 11422 / NBRC 100505 / T-27)</name>
    <dbReference type="NCBI Taxonomy" id="379066"/>
    <lineage>
        <taxon>Bacteria</taxon>
        <taxon>Pseudomonadati</taxon>
        <taxon>Gemmatimonadota</taxon>
        <taxon>Gemmatimonadia</taxon>
        <taxon>Gemmatimonadales</taxon>
        <taxon>Gemmatimonadaceae</taxon>
        <taxon>Gemmatimonas</taxon>
    </lineage>
</organism>
<evidence type="ECO:0000256" key="6">
    <source>
        <dbReference type="ARBA" id="ARBA00017290"/>
    </source>
</evidence>
<reference evidence="16" key="1">
    <citation type="submission" date="2006-03" db="EMBL/GenBank/DDBJ databases">
        <title>Complete genome sequence of Gemmatimonas aurantiaca T-27 that represents a novel phylum Gemmatimonadetes.</title>
        <authorList>
            <person name="Takasaki K."/>
            <person name="Ichikawa N."/>
            <person name="Miura H."/>
            <person name="Matsushita S."/>
            <person name="Watanabe Y."/>
            <person name="Oguchi A."/>
            <person name="Ankai A."/>
            <person name="Yashiro I."/>
            <person name="Takahashi M."/>
            <person name="Terui Y."/>
            <person name="Fukui S."/>
            <person name="Yokoyama H."/>
            <person name="Tanikawa S."/>
            <person name="Hanada S."/>
            <person name="Kamagata Y."/>
            <person name="Fujita N."/>
        </authorList>
    </citation>
    <scope>NUCLEOTIDE SEQUENCE [LARGE SCALE GENOMIC DNA]</scope>
    <source>
        <strain evidence="16">T-27 / DSM 14586 / JCM 11422 / NBRC 100505</strain>
    </source>
</reference>
<name>C1AAL0_GEMAT</name>
<dbReference type="CDD" id="cd04208">
    <property type="entry name" value="CuRO_2_CuNIR"/>
    <property type="match status" value="1"/>
</dbReference>
<dbReference type="PRINTS" id="PR00695">
    <property type="entry name" value="CUNO2RDTASE"/>
</dbReference>
<dbReference type="PROSITE" id="PS51318">
    <property type="entry name" value="TAT"/>
    <property type="match status" value="1"/>
</dbReference>
<dbReference type="PANTHER" id="PTHR11709">
    <property type="entry name" value="MULTI-COPPER OXIDASE"/>
    <property type="match status" value="1"/>
</dbReference>
<feature type="binding site" description="type 1 copper site" evidence="12">
    <location>
        <position position="170"/>
    </location>
    <ligand>
        <name>Cu cation</name>
        <dbReference type="ChEBI" id="CHEBI:23378"/>
        <label>1</label>
    </ligand>
</feature>
<dbReference type="HOGENOM" id="CLU_031740_1_2_0"/>
<feature type="binding site" description="type 1 copper site" evidence="12">
    <location>
        <position position="175"/>
    </location>
    <ligand>
        <name>Cu cation</name>
        <dbReference type="ChEBI" id="CHEBI:23378"/>
        <label>1</label>
    </ligand>
</feature>
<feature type="compositionally biased region" description="Polar residues" evidence="13">
    <location>
        <begin position="66"/>
        <end position="75"/>
    </location>
</feature>
<evidence type="ECO:0000256" key="13">
    <source>
        <dbReference type="SAM" id="MobiDB-lite"/>
    </source>
</evidence>